<dbReference type="Gene3D" id="3.40.50.720">
    <property type="entry name" value="NAD(P)-binding Rossmann-like Domain"/>
    <property type="match status" value="1"/>
</dbReference>
<organism evidence="4 5">
    <name type="scientific">Kitasatospora nipponensis</name>
    <dbReference type="NCBI Taxonomy" id="258049"/>
    <lineage>
        <taxon>Bacteria</taxon>
        <taxon>Bacillati</taxon>
        <taxon>Actinomycetota</taxon>
        <taxon>Actinomycetes</taxon>
        <taxon>Kitasatosporales</taxon>
        <taxon>Streptomycetaceae</taxon>
        <taxon>Kitasatospora</taxon>
    </lineage>
</organism>
<feature type="domain" description="Gfo/Idh/MocA-like oxidoreductase N-terminal" evidence="2">
    <location>
        <begin position="1"/>
        <end position="114"/>
    </location>
</feature>
<accession>A0ABN1W4I8</accession>
<dbReference type="Pfam" id="PF22725">
    <property type="entry name" value="GFO_IDH_MocA_C3"/>
    <property type="match status" value="1"/>
</dbReference>
<feature type="domain" description="GFO/IDH/MocA-like oxidoreductase" evidence="3">
    <location>
        <begin position="153"/>
        <end position="237"/>
    </location>
</feature>
<evidence type="ECO:0000313" key="5">
    <source>
        <dbReference type="Proteomes" id="UP001500037"/>
    </source>
</evidence>
<evidence type="ECO:0000259" key="3">
    <source>
        <dbReference type="Pfam" id="PF22725"/>
    </source>
</evidence>
<evidence type="ECO:0000256" key="1">
    <source>
        <dbReference type="ARBA" id="ARBA00023002"/>
    </source>
</evidence>
<dbReference type="RefSeq" id="WP_344441677.1">
    <property type="nucleotide sequence ID" value="NZ_BAAALF010000036.1"/>
</dbReference>
<dbReference type="InterPro" id="IPR055170">
    <property type="entry name" value="GFO_IDH_MocA-like_dom"/>
</dbReference>
<gene>
    <name evidence="4" type="ORF">GCM10009665_26710</name>
</gene>
<dbReference type="PANTHER" id="PTHR43818">
    <property type="entry name" value="BCDNA.GH03377"/>
    <property type="match status" value="1"/>
</dbReference>
<dbReference type="PANTHER" id="PTHR43818:SF11">
    <property type="entry name" value="BCDNA.GH03377"/>
    <property type="match status" value="1"/>
</dbReference>
<dbReference type="Pfam" id="PF01408">
    <property type="entry name" value="GFO_IDH_MocA"/>
    <property type="match status" value="1"/>
</dbReference>
<keyword evidence="5" id="KW-1185">Reference proteome</keyword>
<protein>
    <submittedName>
        <fullName evidence="4">Gfo/Idh/MocA family oxidoreductase</fullName>
    </submittedName>
</protein>
<keyword evidence="1" id="KW-0560">Oxidoreductase</keyword>
<evidence type="ECO:0000259" key="2">
    <source>
        <dbReference type="Pfam" id="PF01408"/>
    </source>
</evidence>
<dbReference type="InterPro" id="IPR050463">
    <property type="entry name" value="Gfo/Idh/MocA_oxidrdct_glycsds"/>
</dbReference>
<proteinExistence type="predicted"/>
<comment type="caution">
    <text evidence="4">The sequence shown here is derived from an EMBL/GenBank/DDBJ whole genome shotgun (WGS) entry which is preliminary data.</text>
</comment>
<name>A0ABN1W4I8_9ACTN</name>
<dbReference type="InterPro" id="IPR000683">
    <property type="entry name" value="Gfo/Idh/MocA-like_OxRdtase_N"/>
</dbReference>
<dbReference type="InterPro" id="IPR036291">
    <property type="entry name" value="NAD(P)-bd_dom_sf"/>
</dbReference>
<reference evidence="4 5" key="1">
    <citation type="journal article" date="2019" name="Int. J. Syst. Evol. Microbiol.">
        <title>The Global Catalogue of Microorganisms (GCM) 10K type strain sequencing project: providing services to taxonomists for standard genome sequencing and annotation.</title>
        <authorList>
            <consortium name="The Broad Institute Genomics Platform"/>
            <consortium name="The Broad Institute Genome Sequencing Center for Infectious Disease"/>
            <person name="Wu L."/>
            <person name="Ma J."/>
        </authorList>
    </citation>
    <scope>NUCLEOTIDE SEQUENCE [LARGE SCALE GENOMIC DNA]</scope>
    <source>
        <strain evidence="4 5">JCM 13004</strain>
    </source>
</reference>
<dbReference type="SUPFAM" id="SSF55347">
    <property type="entry name" value="Glyceraldehyde-3-phosphate dehydrogenase-like, C-terminal domain"/>
    <property type="match status" value="1"/>
</dbReference>
<dbReference type="Proteomes" id="UP001500037">
    <property type="component" value="Unassembled WGS sequence"/>
</dbReference>
<dbReference type="EMBL" id="BAAALF010000036">
    <property type="protein sequence ID" value="GAA1235214.1"/>
    <property type="molecule type" value="Genomic_DNA"/>
</dbReference>
<dbReference type="Gene3D" id="3.30.360.10">
    <property type="entry name" value="Dihydrodipicolinate Reductase, domain 2"/>
    <property type="match status" value="1"/>
</dbReference>
<sequence>MRVGLLGTGPWAQRVHAPALAAHPGVEFAGVWGRRAQAAQELAAAHGVPAHRDLDQLLGAVDAVSVALPPDVQPALAVRAAGAGCHLLLDKPVAMDVEAAQAVVAAVERARVASRVFFTLRFDEGQARWVREQAAAGGWFTADARWLSAVFSSGDSPYAASPWRRERGPLWDVGPHALSVLLPVLGPVERITAARGAGDTVHLVLRHAGGASSTAHLSMTAPPKAAEMAVELRGEQGVTAIPSPTAGPGAAFHRALDELLAAAAAAAAGGADPVADPCDAAFGLRVVRLDAAAEHALEPGCGVPVADHPVG</sequence>
<dbReference type="SUPFAM" id="SSF51735">
    <property type="entry name" value="NAD(P)-binding Rossmann-fold domains"/>
    <property type="match status" value="1"/>
</dbReference>
<evidence type="ECO:0000313" key="4">
    <source>
        <dbReference type="EMBL" id="GAA1235214.1"/>
    </source>
</evidence>